<feature type="domain" description="Nudix hydrolase" evidence="1">
    <location>
        <begin position="4"/>
        <end position="72"/>
    </location>
</feature>
<protein>
    <submittedName>
        <fullName evidence="2">DNA mismatch repair protein MutT</fullName>
    </submittedName>
</protein>
<evidence type="ECO:0000313" key="2">
    <source>
        <dbReference type="EMBL" id="PFK35762.1"/>
    </source>
</evidence>
<dbReference type="RefSeq" id="WP_098491736.1">
    <property type="nucleotide sequence ID" value="NZ_NUWN01000064.1"/>
</dbReference>
<evidence type="ECO:0000313" key="3">
    <source>
        <dbReference type="Proteomes" id="UP000242656"/>
    </source>
</evidence>
<dbReference type="Proteomes" id="UP000242656">
    <property type="component" value="Unassembled WGS sequence"/>
</dbReference>
<dbReference type="InterPro" id="IPR000086">
    <property type="entry name" value="NUDIX_hydrolase_dom"/>
</dbReference>
<comment type="caution">
    <text evidence="2">The sequence shown here is derived from an EMBL/GenBank/DDBJ whole genome shotgun (WGS) entry which is preliminary data.</text>
</comment>
<dbReference type="SUPFAM" id="SSF55811">
    <property type="entry name" value="Nudix"/>
    <property type="match status" value="1"/>
</dbReference>
<dbReference type="Pfam" id="PF00293">
    <property type="entry name" value="NUDIX"/>
    <property type="match status" value="1"/>
</dbReference>
<name>A0A2B0LUX1_BACCE</name>
<dbReference type="Gene3D" id="3.90.79.10">
    <property type="entry name" value="Nucleoside Triphosphate Pyrophosphohydrolase"/>
    <property type="match status" value="1"/>
</dbReference>
<dbReference type="AlphaFoldDB" id="A0A2B0LUX1"/>
<reference evidence="2 3" key="1">
    <citation type="submission" date="2017-09" db="EMBL/GenBank/DDBJ databases">
        <title>Large-scale bioinformatics analysis of Bacillus genomes uncovers conserved roles of natural products in bacterial physiology.</title>
        <authorList>
            <consortium name="Agbiome Team Llc"/>
            <person name="Bleich R.M."/>
            <person name="Grubbs K.J."/>
            <person name="Santa Maria K.C."/>
            <person name="Allen S.E."/>
            <person name="Farag S."/>
            <person name="Shank E.A."/>
            <person name="Bowers A."/>
        </authorList>
    </citation>
    <scope>NUCLEOTIDE SEQUENCE [LARGE SCALE GENOMIC DNA]</scope>
    <source>
        <strain evidence="2 3">AFS083043</strain>
    </source>
</reference>
<evidence type="ECO:0000259" key="1">
    <source>
        <dbReference type="Pfam" id="PF00293"/>
    </source>
</evidence>
<organism evidence="2 3">
    <name type="scientific">Bacillus cereus</name>
    <dbReference type="NCBI Taxonomy" id="1396"/>
    <lineage>
        <taxon>Bacteria</taxon>
        <taxon>Bacillati</taxon>
        <taxon>Bacillota</taxon>
        <taxon>Bacilli</taxon>
        <taxon>Bacillales</taxon>
        <taxon>Bacillaceae</taxon>
        <taxon>Bacillus</taxon>
        <taxon>Bacillus cereus group</taxon>
    </lineage>
</organism>
<gene>
    <name evidence="2" type="ORF">COI93_16680</name>
</gene>
<dbReference type="InterPro" id="IPR015797">
    <property type="entry name" value="NUDIX_hydrolase-like_dom_sf"/>
</dbReference>
<sequence length="125" mass="14310">MYPRAKAFGIALHNERILVQEYTAESETYYRPLGGSIAFGEKSAETIIREWKEELGVQVEVMDYLGRLENMFHGGHEIEMIPIRDEEPNAYAKWIPIIAFLGQEKVLYPNGLIELLAIKIKDGIL</sequence>
<accession>A0A2B0LUX1</accession>
<dbReference type="EMBL" id="NUWN01000064">
    <property type="protein sequence ID" value="PFK35762.1"/>
    <property type="molecule type" value="Genomic_DNA"/>
</dbReference>
<proteinExistence type="predicted"/>